<keyword evidence="2" id="KW-0810">Translation regulation</keyword>
<dbReference type="SUPFAM" id="SSF55159">
    <property type="entry name" value="eIF1-like"/>
    <property type="match status" value="1"/>
</dbReference>
<accession>A0ABU2C961</accession>
<evidence type="ECO:0000313" key="6">
    <source>
        <dbReference type="Proteomes" id="UP001180487"/>
    </source>
</evidence>
<reference evidence="5 6" key="1">
    <citation type="submission" date="2023-07" db="EMBL/GenBank/DDBJ databases">
        <title>Sorghum-associated microbial communities from plants grown in Nebraska, USA.</title>
        <authorList>
            <person name="Schachtman D."/>
        </authorList>
    </citation>
    <scope>NUCLEOTIDE SEQUENCE [LARGE SCALE GENOMIC DNA]</scope>
    <source>
        <strain evidence="5 6">BE313</strain>
    </source>
</reference>
<dbReference type="InterPro" id="IPR005872">
    <property type="entry name" value="SUI1_arc_bac"/>
</dbReference>
<dbReference type="InterPro" id="IPR036877">
    <property type="entry name" value="SUI1_dom_sf"/>
</dbReference>
<evidence type="ECO:0000256" key="1">
    <source>
        <dbReference type="ARBA" id="ARBA00005422"/>
    </source>
</evidence>
<keyword evidence="3" id="KW-0648">Protein biosynthesis</keyword>
<evidence type="ECO:0000256" key="3">
    <source>
        <dbReference type="ARBA" id="ARBA00022917"/>
    </source>
</evidence>
<comment type="caution">
    <text evidence="5">The sequence shown here is derived from an EMBL/GenBank/DDBJ whole genome shotgun (WGS) entry which is preliminary data.</text>
</comment>
<proteinExistence type="inferred from homology"/>
<dbReference type="PANTHER" id="PTHR12789:SF0">
    <property type="entry name" value="DENSITY-REGULATED PROTEIN"/>
    <property type="match status" value="1"/>
</dbReference>
<dbReference type="PIRSF" id="PIRSF037511">
    <property type="entry name" value="Transl_init_SUI1_pro"/>
    <property type="match status" value="1"/>
</dbReference>
<dbReference type="CDD" id="cd11567">
    <property type="entry name" value="YciH_like"/>
    <property type="match status" value="1"/>
</dbReference>
<dbReference type="PROSITE" id="PS50296">
    <property type="entry name" value="SUI1"/>
    <property type="match status" value="1"/>
</dbReference>
<keyword evidence="6" id="KW-1185">Reference proteome</keyword>
<name>A0ABU2C961_9BURK</name>
<dbReference type="Gene3D" id="3.30.780.10">
    <property type="entry name" value="SUI1-like domain"/>
    <property type="match status" value="1"/>
</dbReference>
<dbReference type="EMBL" id="JAVDXT010000002">
    <property type="protein sequence ID" value="MDR7377871.1"/>
    <property type="molecule type" value="Genomic_DNA"/>
</dbReference>
<evidence type="ECO:0000313" key="5">
    <source>
        <dbReference type="EMBL" id="MDR7377871.1"/>
    </source>
</evidence>
<dbReference type="GO" id="GO:0003743">
    <property type="term" value="F:translation initiation factor activity"/>
    <property type="evidence" value="ECO:0007669"/>
    <property type="project" value="UniProtKB-KW"/>
</dbReference>
<organism evidence="5 6">
    <name type="scientific">Rhodoferax ferrireducens</name>
    <dbReference type="NCBI Taxonomy" id="192843"/>
    <lineage>
        <taxon>Bacteria</taxon>
        <taxon>Pseudomonadati</taxon>
        <taxon>Pseudomonadota</taxon>
        <taxon>Betaproteobacteria</taxon>
        <taxon>Burkholderiales</taxon>
        <taxon>Comamonadaceae</taxon>
        <taxon>Rhodoferax</taxon>
    </lineage>
</organism>
<dbReference type="InterPro" id="IPR050318">
    <property type="entry name" value="DENR/SUI1_TIF"/>
</dbReference>
<evidence type="ECO:0000256" key="2">
    <source>
        <dbReference type="ARBA" id="ARBA00022845"/>
    </source>
</evidence>
<keyword evidence="5" id="KW-0396">Initiation factor</keyword>
<gene>
    <name evidence="5" type="ORF">J2X19_002550</name>
</gene>
<feature type="domain" description="SUI1" evidence="4">
    <location>
        <begin position="45"/>
        <end position="111"/>
    </location>
</feature>
<protein>
    <submittedName>
        <fullName evidence="5">Translation initiation factor 1</fullName>
    </submittedName>
</protein>
<dbReference type="Proteomes" id="UP001180487">
    <property type="component" value="Unassembled WGS sequence"/>
</dbReference>
<dbReference type="RefSeq" id="WP_310373577.1">
    <property type="nucleotide sequence ID" value="NZ_JAVDXT010000002.1"/>
</dbReference>
<dbReference type="PANTHER" id="PTHR12789">
    <property type="entry name" value="DENSITY-REGULATED PROTEIN HOMOLOG"/>
    <property type="match status" value="1"/>
</dbReference>
<dbReference type="NCBIfam" id="NF005297">
    <property type="entry name" value="PRK06824.1"/>
    <property type="match status" value="1"/>
</dbReference>
<dbReference type="NCBIfam" id="TIGR01158">
    <property type="entry name" value="SUI1_rel"/>
    <property type="match status" value="1"/>
</dbReference>
<comment type="similarity">
    <text evidence="1">Belongs to the SUI1 family.</text>
</comment>
<dbReference type="Pfam" id="PF01253">
    <property type="entry name" value="SUI1"/>
    <property type="match status" value="1"/>
</dbReference>
<sequence>MKSKPSSGGLVYSTETGRMCPVCRKPVADCICGQKPLPKTDGIVRVSRETKGRAGKGVTLVKGVPLDLAGLTALGKQLKAACGSGGTVKDGVIEVQGDHCDTVIALLQKQGYTVKRAGG</sequence>
<dbReference type="InterPro" id="IPR001950">
    <property type="entry name" value="SUI1"/>
</dbReference>
<evidence type="ECO:0000259" key="4">
    <source>
        <dbReference type="PROSITE" id="PS50296"/>
    </source>
</evidence>